<dbReference type="RefSeq" id="WP_108904620.1">
    <property type="nucleotide sequence ID" value="NZ_CP029187.1"/>
</dbReference>
<keyword evidence="3" id="KW-1185">Reference proteome</keyword>
<dbReference type="AlphaFoldDB" id="A0A2S1SKE7"/>
<sequence length="183" mass="21456">MNIFRITLIIVLTTISFQNVNAQASYSVVLAFQLLDENGERVDFETFCKEYEIANTFGNNIKVCDETANQSFVTFDKKTNYFVLEIHTIGPRFSFALYHNNKVMTIFIPFTAQGTQNALRFLQFDEGDYVVDLIRTKETIKFDRYVAPIQVVKENNWIKQRHKFLMSEYKGQEDIYRNKLKGN</sequence>
<gene>
    <name evidence="1" type="ORF">HYN49_13560</name>
    <name evidence="2" type="ORF">HYN49_13640</name>
</gene>
<evidence type="ECO:0000313" key="1">
    <source>
        <dbReference type="EMBL" id="AWI26843.1"/>
    </source>
</evidence>
<evidence type="ECO:0000313" key="3">
    <source>
        <dbReference type="Proteomes" id="UP000244937"/>
    </source>
</evidence>
<accession>A0A2S1SKE7</accession>
<dbReference type="Proteomes" id="UP000244937">
    <property type="component" value="Chromosome"/>
</dbReference>
<name>A0A2S1SKE7_9FLAO</name>
<proteinExistence type="predicted"/>
<dbReference type="KEGG" id="fpal:HYN49_13640"/>
<dbReference type="KEGG" id="fpal:HYN49_13560"/>
<protein>
    <submittedName>
        <fullName evidence="2">Uncharacterized protein</fullName>
    </submittedName>
</protein>
<evidence type="ECO:0000313" key="2">
    <source>
        <dbReference type="EMBL" id="AWI26859.1"/>
    </source>
</evidence>
<dbReference type="EMBL" id="CP029187">
    <property type="protein sequence ID" value="AWI26843.1"/>
    <property type="molecule type" value="Genomic_DNA"/>
</dbReference>
<dbReference type="EMBL" id="CP029187">
    <property type="protein sequence ID" value="AWI26859.1"/>
    <property type="molecule type" value="Genomic_DNA"/>
</dbReference>
<reference evidence="2 3" key="1">
    <citation type="submission" date="2018-05" db="EMBL/GenBank/DDBJ databases">
        <title>Genome sequencing of Flavobacterium sp. HYN0049.</title>
        <authorList>
            <person name="Yi H."/>
            <person name="Baek C."/>
        </authorList>
    </citation>
    <scope>NUCLEOTIDE SEQUENCE [LARGE SCALE GENOMIC DNA]</scope>
    <source>
        <strain evidence="2 3">HYN0049</strain>
    </source>
</reference>
<organism evidence="2 3">
    <name type="scientific">Flavobacterium pallidum</name>
    <dbReference type="NCBI Taxonomy" id="2172098"/>
    <lineage>
        <taxon>Bacteria</taxon>
        <taxon>Pseudomonadati</taxon>
        <taxon>Bacteroidota</taxon>
        <taxon>Flavobacteriia</taxon>
        <taxon>Flavobacteriales</taxon>
        <taxon>Flavobacteriaceae</taxon>
        <taxon>Flavobacterium</taxon>
    </lineage>
</organism>